<dbReference type="RefSeq" id="WP_118213171.1">
    <property type="nucleotide sequence ID" value="NZ_CAUBJD010000029.1"/>
</dbReference>
<feature type="transmembrane region" description="Helical" evidence="1">
    <location>
        <begin position="6"/>
        <end position="24"/>
    </location>
</feature>
<protein>
    <submittedName>
        <fullName evidence="2">EpsG family protein</fullName>
    </submittedName>
</protein>
<feature type="transmembrane region" description="Helical" evidence="1">
    <location>
        <begin position="339"/>
        <end position="361"/>
    </location>
</feature>
<feature type="transmembrane region" description="Helical" evidence="1">
    <location>
        <begin position="107"/>
        <end position="124"/>
    </location>
</feature>
<feature type="transmembrane region" description="Helical" evidence="1">
    <location>
        <begin position="36"/>
        <end position="59"/>
    </location>
</feature>
<evidence type="ECO:0000313" key="2">
    <source>
        <dbReference type="EMBL" id="RHF57645.1"/>
    </source>
</evidence>
<name>A0A414P1W2_9FIRM</name>
<feature type="transmembrane region" description="Helical" evidence="1">
    <location>
        <begin position="285"/>
        <end position="302"/>
    </location>
</feature>
<feature type="transmembrane region" description="Helical" evidence="1">
    <location>
        <begin position="308"/>
        <end position="327"/>
    </location>
</feature>
<gene>
    <name evidence="2" type="ORF">DW672_11750</name>
</gene>
<organism evidence="2 3">
    <name type="scientific">[Ruminococcus] lactaris</name>
    <dbReference type="NCBI Taxonomy" id="46228"/>
    <lineage>
        <taxon>Bacteria</taxon>
        <taxon>Bacillati</taxon>
        <taxon>Bacillota</taxon>
        <taxon>Clostridia</taxon>
        <taxon>Lachnospirales</taxon>
        <taxon>Lachnospiraceae</taxon>
        <taxon>Mediterraneibacter</taxon>
    </lineage>
</organism>
<feature type="transmembrane region" description="Helical" evidence="1">
    <location>
        <begin position="250"/>
        <end position="273"/>
    </location>
</feature>
<reference evidence="2 3" key="1">
    <citation type="submission" date="2018-08" db="EMBL/GenBank/DDBJ databases">
        <title>A genome reference for cultivated species of the human gut microbiota.</title>
        <authorList>
            <person name="Zou Y."/>
            <person name="Xue W."/>
            <person name="Luo G."/>
        </authorList>
    </citation>
    <scope>NUCLEOTIDE SEQUENCE [LARGE SCALE GENOMIC DNA]</scope>
    <source>
        <strain evidence="2 3">AM25-1LB</strain>
    </source>
</reference>
<evidence type="ECO:0000256" key="1">
    <source>
        <dbReference type="SAM" id="Phobius"/>
    </source>
</evidence>
<dbReference type="EMBL" id="QRHG01000040">
    <property type="protein sequence ID" value="RHF57645.1"/>
    <property type="molecule type" value="Genomic_DNA"/>
</dbReference>
<accession>A0A414P1W2</accession>
<keyword evidence="1" id="KW-0472">Membrane</keyword>
<keyword evidence="1" id="KW-0812">Transmembrane</keyword>
<dbReference type="AlphaFoldDB" id="A0A414P1W2"/>
<dbReference type="InterPro" id="IPR049458">
    <property type="entry name" value="EpsG-like"/>
</dbReference>
<dbReference type="Proteomes" id="UP000284902">
    <property type="component" value="Unassembled WGS sequence"/>
</dbReference>
<comment type="caution">
    <text evidence="2">The sequence shown here is derived from an EMBL/GenBank/DDBJ whole genome shotgun (WGS) entry which is preliminary data.</text>
</comment>
<feature type="transmembrane region" description="Helical" evidence="1">
    <location>
        <begin position="214"/>
        <end position="238"/>
    </location>
</feature>
<feature type="transmembrane region" description="Helical" evidence="1">
    <location>
        <begin position="178"/>
        <end position="202"/>
    </location>
</feature>
<sequence>MYWLYGAYIVSIIVILLIELTKKNGISENGITKRQYYNPVLAFIYMCPLAYVAACRYRFWDTDDYRVMYEAVGKSFDNVFNNVTGHVEKGYLLFTALLNKISHNSQFLIIVSSIFILFLAYFFLYKESTDLPLSFLIFSSQVWMATMNGLRQYMAAVILWLVWRKWARGIQCKKNDLLFILSILLMASFHKSVLICIPLFFCARGKLGNKKVTACIIAAVVMIVISPIYNFIFSFLLGGTEYANYVDTSAAMGGARFIVCCVPVVLIGIYHWLYLRNEGNRENKMIWMMNLSCLNFACNILALKMVYFARLGIYLAIFDLIVIPYCIDRCFTENSRKLIKVLLLIFYTFFFYKQLLAYGGFATNFKLFYEVK</sequence>
<dbReference type="Pfam" id="PF14897">
    <property type="entry name" value="EpsG"/>
    <property type="match status" value="1"/>
</dbReference>
<proteinExistence type="predicted"/>
<keyword evidence="1" id="KW-1133">Transmembrane helix</keyword>
<evidence type="ECO:0000313" key="3">
    <source>
        <dbReference type="Proteomes" id="UP000284902"/>
    </source>
</evidence>